<keyword evidence="4" id="KW-1185">Reference proteome</keyword>
<dbReference type="Proteomes" id="UP000007305">
    <property type="component" value="Chromosome 8"/>
</dbReference>
<dbReference type="AlphaFoldDB" id="A0A804QP11"/>
<dbReference type="Gramene" id="Zm00001eb345340_T001">
    <property type="protein sequence ID" value="Zm00001eb345340_P001"/>
    <property type="gene ID" value="Zm00001eb345340"/>
</dbReference>
<organism evidence="3 4">
    <name type="scientific">Zea mays</name>
    <name type="common">Maize</name>
    <dbReference type="NCBI Taxonomy" id="4577"/>
    <lineage>
        <taxon>Eukaryota</taxon>
        <taxon>Viridiplantae</taxon>
        <taxon>Streptophyta</taxon>
        <taxon>Embryophyta</taxon>
        <taxon>Tracheophyta</taxon>
        <taxon>Spermatophyta</taxon>
        <taxon>Magnoliopsida</taxon>
        <taxon>Liliopsida</taxon>
        <taxon>Poales</taxon>
        <taxon>Poaceae</taxon>
        <taxon>PACMAD clade</taxon>
        <taxon>Panicoideae</taxon>
        <taxon>Andropogonodae</taxon>
        <taxon>Andropogoneae</taxon>
        <taxon>Tripsacinae</taxon>
        <taxon>Zea</taxon>
    </lineage>
</organism>
<reference evidence="3" key="2">
    <citation type="submission" date="2019-07" db="EMBL/GenBank/DDBJ databases">
        <authorList>
            <person name="Seetharam A."/>
            <person name="Woodhouse M."/>
            <person name="Cannon E."/>
        </authorList>
    </citation>
    <scope>NUCLEOTIDE SEQUENCE [LARGE SCALE GENOMIC DNA]</scope>
    <source>
        <strain evidence="3">cv. B73</strain>
    </source>
</reference>
<accession>A0A804QP11</accession>
<evidence type="ECO:0000256" key="1">
    <source>
        <dbReference type="SAM" id="MobiDB-lite"/>
    </source>
</evidence>
<dbReference type="EnsemblPlants" id="Zm00001eb345340_T001">
    <property type="protein sequence ID" value="Zm00001eb345340_P001"/>
    <property type="gene ID" value="Zm00001eb345340"/>
</dbReference>
<evidence type="ECO:0000313" key="4">
    <source>
        <dbReference type="Proteomes" id="UP000007305"/>
    </source>
</evidence>
<name>A0A804QP11_MAIZE</name>
<keyword evidence="2" id="KW-0732">Signal</keyword>
<evidence type="ECO:0000256" key="2">
    <source>
        <dbReference type="SAM" id="SignalP"/>
    </source>
</evidence>
<reference evidence="4" key="1">
    <citation type="journal article" date="2009" name="Science">
        <title>The B73 maize genome: complexity, diversity, and dynamics.</title>
        <authorList>
            <person name="Schnable P.S."/>
            <person name="Ware D."/>
            <person name="Fulton R.S."/>
            <person name="Stein J.C."/>
            <person name="Wei F."/>
            <person name="Pasternak S."/>
            <person name="Liang C."/>
            <person name="Zhang J."/>
            <person name="Fulton L."/>
            <person name="Graves T.A."/>
            <person name="Minx P."/>
            <person name="Reily A.D."/>
            <person name="Courtney L."/>
            <person name="Kruchowski S.S."/>
            <person name="Tomlinson C."/>
            <person name="Strong C."/>
            <person name="Delehaunty K."/>
            <person name="Fronick C."/>
            <person name="Courtney B."/>
            <person name="Rock S.M."/>
            <person name="Belter E."/>
            <person name="Du F."/>
            <person name="Kim K."/>
            <person name="Abbott R.M."/>
            <person name="Cotton M."/>
            <person name="Levy A."/>
            <person name="Marchetto P."/>
            <person name="Ochoa K."/>
            <person name="Jackson S.M."/>
            <person name="Gillam B."/>
            <person name="Chen W."/>
            <person name="Yan L."/>
            <person name="Higginbotham J."/>
            <person name="Cardenas M."/>
            <person name="Waligorski J."/>
            <person name="Applebaum E."/>
            <person name="Phelps L."/>
            <person name="Falcone J."/>
            <person name="Kanchi K."/>
            <person name="Thane T."/>
            <person name="Scimone A."/>
            <person name="Thane N."/>
            <person name="Henke J."/>
            <person name="Wang T."/>
            <person name="Ruppert J."/>
            <person name="Shah N."/>
            <person name="Rotter K."/>
            <person name="Hodges J."/>
            <person name="Ingenthron E."/>
            <person name="Cordes M."/>
            <person name="Kohlberg S."/>
            <person name="Sgro J."/>
            <person name="Delgado B."/>
            <person name="Mead K."/>
            <person name="Chinwalla A."/>
            <person name="Leonard S."/>
            <person name="Crouse K."/>
            <person name="Collura K."/>
            <person name="Kudrna D."/>
            <person name="Currie J."/>
            <person name="He R."/>
            <person name="Angelova A."/>
            <person name="Rajasekar S."/>
            <person name="Mueller T."/>
            <person name="Lomeli R."/>
            <person name="Scara G."/>
            <person name="Ko A."/>
            <person name="Delaney K."/>
            <person name="Wissotski M."/>
            <person name="Lopez G."/>
            <person name="Campos D."/>
            <person name="Braidotti M."/>
            <person name="Ashley E."/>
            <person name="Golser W."/>
            <person name="Kim H."/>
            <person name="Lee S."/>
            <person name="Lin J."/>
            <person name="Dujmic Z."/>
            <person name="Kim W."/>
            <person name="Talag J."/>
            <person name="Zuccolo A."/>
            <person name="Fan C."/>
            <person name="Sebastian A."/>
            <person name="Kramer M."/>
            <person name="Spiegel L."/>
            <person name="Nascimento L."/>
            <person name="Zutavern T."/>
            <person name="Miller B."/>
            <person name="Ambroise C."/>
            <person name="Muller S."/>
            <person name="Spooner W."/>
            <person name="Narechania A."/>
            <person name="Ren L."/>
            <person name="Wei S."/>
            <person name="Kumari S."/>
            <person name="Faga B."/>
            <person name="Levy M.J."/>
            <person name="McMahan L."/>
            <person name="Van Buren P."/>
            <person name="Vaughn M.W."/>
            <person name="Ying K."/>
            <person name="Yeh C.-T."/>
            <person name="Emrich S.J."/>
            <person name="Jia Y."/>
            <person name="Kalyanaraman A."/>
            <person name="Hsia A.-P."/>
            <person name="Barbazuk W.B."/>
            <person name="Baucom R.S."/>
            <person name="Brutnell T.P."/>
            <person name="Carpita N.C."/>
            <person name="Chaparro C."/>
            <person name="Chia J.-M."/>
            <person name="Deragon J.-M."/>
            <person name="Estill J.C."/>
            <person name="Fu Y."/>
            <person name="Jeddeloh J.A."/>
            <person name="Han Y."/>
            <person name="Lee H."/>
            <person name="Li P."/>
            <person name="Lisch D.R."/>
            <person name="Liu S."/>
            <person name="Liu Z."/>
            <person name="Nagel D.H."/>
            <person name="McCann M.C."/>
            <person name="SanMiguel P."/>
            <person name="Myers A.M."/>
            <person name="Nettleton D."/>
            <person name="Nguyen J."/>
            <person name="Penning B.W."/>
            <person name="Ponnala L."/>
            <person name="Schneider K.L."/>
            <person name="Schwartz D.C."/>
            <person name="Sharma A."/>
            <person name="Soderlund C."/>
            <person name="Springer N.M."/>
            <person name="Sun Q."/>
            <person name="Wang H."/>
            <person name="Waterman M."/>
            <person name="Westerman R."/>
            <person name="Wolfgruber T.K."/>
            <person name="Yang L."/>
            <person name="Yu Y."/>
            <person name="Zhang L."/>
            <person name="Zhou S."/>
            <person name="Zhu Q."/>
            <person name="Bennetzen J.L."/>
            <person name="Dawe R.K."/>
            <person name="Jiang J."/>
            <person name="Jiang N."/>
            <person name="Presting G.G."/>
            <person name="Wessler S.R."/>
            <person name="Aluru S."/>
            <person name="Martienssen R.A."/>
            <person name="Clifton S.W."/>
            <person name="McCombie W.R."/>
            <person name="Wing R.A."/>
            <person name="Wilson R.K."/>
        </authorList>
    </citation>
    <scope>NUCLEOTIDE SEQUENCE [LARGE SCALE GENOMIC DNA]</scope>
    <source>
        <strain evidence="4">cv. B73</strain>
    </source>
</reference>
<feature type="chain" id="PRO_5032445593" description="Calcineurin-like phosphoesterase domain-containing protein" evidence="2">
    <location>
        <begin position="24"/>
        <end position="156"/>
    </location>
</feature>
<feature type="compositionally biased region" description="Polar residues" evidence="1">
    <location>
        <begin position="75"/>
        <end position="88"/>
    </location>
</feature>
<evidence type="ECO:0000313" key="3">
    <source>
        <dbReference type="EnsemblPlants" id="Zm00001eb345340_P001"/>
    </source>
</evidence>
<sequence>MCKWWRSLAPALLAAALAITVATLRPATEHADTKGQSPLRFGPGGAFKVALFVNLYYGEDTWTDWGPAQDAASWPPSSMPRTQDSGAQVGSEKGQRPAARGRGVPWATVFGNHDDMAFEWPPITELAHKAHDTFKKFSSQADSVPWPSIQDVMTLV</sequence>
<reference evidence="3" key="3">
    <citation type="submission" date="2021-05" db="UniProtKB">
        <authorList>
            <consortium name="EnsemblPlants"/>
        </authorList>
    </citation>
    <scope>IDENTIFICATION</scope>
    <source>
        <strain evidence="3">cv. B73</strain>
    </source>
</reference>
<protein>
    <recommendedName>
        <fullName evidence="5">Calcineurin-like phosphoesterase domain-containing protein</fullName>
    </recommendedName>
</protein>
<feature type="signal peptide" evidence="2">
    <location>
        <begin position="1"/>
        <end position="23"/>
    </location>
</feature>
<proteinExistence type="predicted"/>
<evidence type="ECO:0008006" key="5">
    <source>
        <dbReference type="Google" id="ProtNLM"/>
    </source>
</evidence>
<dbReference type="InParanoid" id="A0A804QP11"/>
<feature type="region of interest" description="Disordered" evidence="1">
    <location>
        <begin position="67"/>
        <end position="101"/>
    </location>
</feature>